<feature type="region of interest" description="Disordered" evidence="1">
    <location>
        <begin position="83"/>
        <end position="112"/>
    </location>
</feature>
<organism evidence="2">
    <name type="scientific">Prunus dulcis</name>
    <name type="common">Almond</name>
    <name type="synonym">Amygdalus dulcis</name>
    <dbReference type="NCBI Taxonomy" id="3755"/>
    <lineage>
        <taxon>Eukaryota</taxon>
        <taxon>Viridiplantae</taxon>
        <taxon>Streptophyta</taxon>
        <taxon>Embryophyta</taxon>
        <taxon>Tracheophyta</taxon>
        <taxon>Spermatophyta</taxon>
        <taxon>Magnoliopsida</taxon>
        <taxon>eudicotyledons</taxon>
        <taxon>Gunneridae</taxon>
        <taxon>Pentapetalae</taxon>
        <taxon>rosids</taxon>
        <taxon>fabids</taxon>
        <taxon>Rosales</taxon>
        <taxon>Rosaceae</taxon>
        <taxon>Amygdaloideae</taxon>
        <taxon>Amygdaleae</taxon>
        <taxon>Prunus</taxon>
    </lineage>
</organism>
<gene>
    <name evidence="2" type="ORF">Prudu_021449</name>
</gene>
<reference evidence="2" key="1">
    <citation type="journal article" date="2019" name="Science">
        <title>Mutation of a bHLH transcription factor allowed almond domestication.</title>
        <authorList>
            <person name="Sanchez-Perez R."/>
            <person name="Pavan S."/>
            <person name="Mazzeo R."/>
            <person name="Moldovan C."/>
            <person name="Aiese Cigliano R."/>
            <person name="Del Cueto J."/>
            <person name="Ricciardi F."/>
            <person name="Lotti C."/>
            <person name="Ricciardi L."/>
            <person name="Dicenta F."/>
            <person name="Lopez-Marques R.L."/>
            <person name="Lindberg Moller B."/>
        </authorList>
    </citation>
    <scope>NUCLEOTIDE SEQUENCE</scope>
</reference>
<sequence>MVFLYDCYLMANATESEWFGHQGQKYGNVVPCRVFSLLFPALIQISYYLPYLRDPYMPLKDDEVSEHVHGGHDKLEVLAIDHGLEDESEKKSEDEIEREDEGGGEGGVGGWVAGGDGREESGCIRLAVVKPASPNQILLIAESNSMLPYLACHY</sequence>
<evidence type="ECO:0000256" key="1">
    <source>
        <dbReference type="SAM" id="MobiDB-lite"/>
    </source>
</evidence>
<feature type="compositionally biased region" description="Acidic residues" evidence="1">
    <location>
        <begin position="94"/>
        <end position="103"/>
    </location>
</feature>
<name>A0A4Y1RZ17_PRUDU</name>
<accession>A0A4Y1RZ17</accession>
<feature type="compositionally biased region" description="Basic and acidic residues" evidence="1">
    <location>
        <begin position="83"/>
        <end position="93"/>
    </location>
</feature>
<dbReference type="AlphaFoldDB" id="A0A4Y1RZ17"/>
<evidence type="ECO:0000313" key="2">
    <source>
        <dbReference type="EMBL" id="BBH09053.1"/>
    </source>
</evidence>
<protein>
    <submittedName>
        <fullName evidence="2">Uncharacterized protein</fullName>
    </submittedName>
</protein>
<proteinExistence type="predicted"/>
<dbReference type="EMBL" id="AP019304">
    <property type="protein sequence ID" value="BBH09053.1"/>
    <property type="molecule type" value="Genomic_DNA"/>
</dbReference>